<name>A0A0B8T7Q5_9SPHI</name>
<keyword evidence="2" id="KW-0540">Nuclease</keyword>
<dbReference type="PATRIC" id="fig|1229276.3.peg.1659"/>
<dbReference type="GO" id="GO:0004527">
    <property type="term" value="F:exonuclease activity"/>
    <property type="evidence" value="ECO:0007669"/>
    <property type="project" value="UniProtKB-KW"/>
</dbReference>
<feature type="domain" description="Putative exodeoxyribonuclease 8 PDDEXK-like" evidence="1">
    <location>
        <begin position="40"/>
        <end position="264"/>
    </location>
</feature>
<comment type="caution">
    <text evidence="2">The sequence shown here is derived from an EMBL/GenBank/DDBJ whole genome shotgun (WGS) entry which is preliminary data.</text>
</comment>
<dbReference type="STRING" id="1229276.DI53_1603"/>
<dbReference type="InterPro" id="IPR024432">
    <property type="entry name" value="Put_RecE_PDDEXK-like_dom"/>
</dbReference>
<dbReference type="Proteomes" id="UP000031802">
    <property type="component" value="Unassembled WGS sequence"/>
</dbReference>
<reference evidence="3" key="1">
    <citation type="submission" date="2014-04" db="EMBL/GenBank/DDBJ databases">
        <title>Whole-Genome optical mapping and complete genome sequence of Sphingobacterium deserti sp. nov., a new spaces isolated from desert in the west of China.</title>
        <authorList>
            <person name="Teng C."/>
            <person name="Zhou Z."/>
            <person name="Li X."/>
            <person name="Chen M."/>
            <person name="Lin M."/>
            <person name="Wang L."/>
            <person name="Su S."/>
            <person name="Zhang C."/>
            <person name="Zhang W."/>
        </authorList>
    </citation>
    <scope>NUCLEOTIDE SEQUENCE [LARGE SCALE GENOMIC DNA]</scope>
    <source>
        <strain evidence="3">ACCC05744</strain>
    </source>
</reference>
<dbReference type="OrthoDB" id="700507at2"/>
<keyword evidence="3" id="KW-1185">Reference proteome</keyword>
<dbReference type="AlphaFoldDB" id="A0A0B8T7Q5"/>
<dbReference type="RefSeq" id="WP_037497417.1">
    <property type="nucleotide sequence ID" value="NZ_JJMU01000024.1"/>
</dbReference>
<evidence type="ECO:0000313" key="3">
    <source>
        <dbReference type="Proteomes" id="UP000031802"/>
    </source>
</evidence>
<accession>A0A0B8T7Q5</accession>
<evidence type="ECO:0000313" key="2">
    <source>
        <dbReference type="EMBL" id="KGE14574.1"/>
    </source>
</evidence>
<proteinExistence type="predicted"/>
<evidence type="ECO:0000259" key="1">
    <source>
        <dbReference type="Pfam" id="PF12684"/>
    </source>
</evidence>
<protein>
    <submittedName>
        <fullName evidence="2">Exonuclease VIII, 5'-3' specific dsDNA exonuclease</fullName>
    </submittedName>
</protein>
<keyword evidence="2" id="KW-0269">Exonuclease</keyword>
<reference evidence="2 3" key="2">
    <citation type="journal article" date="2015" name="PLoS ONE">
        <title>Whole-Genome Optical Mapping and Finished Genome Sequence of Sphingobacterium deserti sp. nov., a New Species Isolated from the Western Desert of China.</title>
        <authorList>
            <person name="Teng C."/>
            <person name="Zhou Z."/>
            <person name="Molnar I."/>
            <person name="Li X."/>
            <person name="Tang R."/>
            <person name="Chen M."/>
            <person name="Wang L."/>
            <person name="Su S."/>
            <person name="Zhang W."/>
            <person name="Lin M."/>
        </authorList>
    </citation>
    <scope>NUCLEOTIDE SEQUENCE [LARGE SCALE GENOMIC DNA]</scope>
    <source>
        <strain evidence="3">ACCC05744</strain>
    </source>
</reference>
<gene>
    <name evidence="2" type="ORF">DI53_1603</name>
</gene>
<keyword evidence="2" id="KW-0378">Hydrolase</keyword>
<dbReference type="EMBL" id="JJMU01000024">
    <property type="protein sequence ID" value="KGE14574.1"/>
    <property type="molecule type" value="Genomic_DNA"/>
</dbReference>
<dbReference type="Pfam" id="PF12684">
    <property type="entry name" value="DUF3799"/>
    <property type="match status" value="1"/>
</dbReference>
<sequence>MSLFELTTHHAAPELTEAEKRQLFIKTLIKEFKSGVAKLSYSALSKFKRSPNAFINYKMKKFETTDSMLLGKLVHALVLEPETVEEVYYTDEEKTKEIGGASPRSTKAYKEWKAVQAEIYPHKELVSSDLLRLAKRMANAVVSNRAAKHILSRIQQTEHKIEFEHDGIKFTSFLDGLGEVILDLKICTDADPRKFQRDIIYNNYHIQAGVYTTAVGEVLPYYIIAVDRECEVSVHHLMEDLVMKGISIFEKLVTEFKQCLEKENFDESFDYRAYTEEGIYKMDVPPYLN</sequence>
<dbReference type="InterPro" id="IPR011604">
    <property type="entry name" value="PDDEXK-like_dom_sf"/>
</dbReference>
<organism evidence="2 3">
    <name type="scientific">Sphingobacterium deserti</name>
    <dbReference type="NCBI Taxonomy" id="1229276"/>
    <lineage>
        <taxon>Bacteria</taxon>
        <taxon>Pseudomonadati</taxon>
        <taxon>Bacteroidota</taxon>
        <taxon>Sphingobacteriia</taxon>
        <taxon>Sphingobacteriales</taxon>
        <taxon>Sphingobacteriaceae</taxon>
        <taxon>Sphingobacterium</taxon>
    </lineage>
</organism>
<dbReference type="Gene3D" id="3.90.320.10">
    <property type="match status" value="1"/>
</dbReference>